<dbReference type="InterPro" id="IPR051436">
    <property type="entry name" value="Autophagy-related_EPG5"/>
</dbReference>
<evidence type="ECO:0000313" key="3">
    <source>
        <dbReference type="Proteomes" id="UP001149090"/>
    </source>
</evidence>
<keyword evidence="1" id="KW-0472">Membrane</keyword>
<dbReference type="PANTHER" id="PTHR31139">
    <property type="entry name" value="ECTOPIC P GRANULES PROTEIN 5 HOMOLOG"/>
    <property type="match status" value="1"/>
</dbReference>
<gene>
    <name evidence="2" type="ORF">M0811_12874</name>
</gene>
<dbReference type="OrthoDB" id="75419at2759"/>
<proteinExistence type="predicted"/>
<dbReference type="GO" id="GO:0005737">
    <property type="term" value="C:cytoplasm"/>
    <property type="evidence" value="ECO:0007669"/>
    <property type="project" value="TreeGrafter"/>
</dbReference>
<sequence>MNFFSFDQQNNPVTKIFPEFEGFLTPEKDQFHTLLYNFYSTSAAKVVIDRKIKEIKETSERQESTLWRMESRSQTQSKYCHGNHLTASVTYTVAIYDSDVAMKLNQTYSQLIRSCHTELCEITTKVETTEAKVALYLQRVFQGIPFKSLRNDENMNLQFIQQLRSLLINLFFFERLAIETGEVYYDKFNNSLHKWINTVALRLYEIGSNNQMLFVFFHLLTTPHSGKWSKNLIYLQDNFDYDQMSYLKTLLKFVVNPLIKSKTLSDKPFYLLEPDFVHHLSNLPFSNFFGYLFANPGELGFSVASEIVQEFVMILIEALVRFEKYLDFRKTIADLMFHFFWLYDEFSHHINTPDAARDYPKIIDELTTISIGRVSACQDKSILFYFTDLPFYSLSVFAGFRIMSLFFTGSDQNPPQNPEQWYQLMNSDPSLVSRFGSLLQSSNGGESMLIILANLAVLLNSPDFALCVVDLIFRVSCVVDTTKDRIFPHGKKPLQQSPQNIPFWFQIFSLSLPNILVLSVLAVWIYLVLFLSPNGN</sequence>
<keyword evidence="1" id="KW-0812">Transmembrane</keyword>
<protein>
    <submittedName>
        <fullName evidence="2">Uncharacterized protein</fullName>
    </submittedName>
</protein>
<dbReference type="EMBL" id="JAPDFW010000126">
    <property type="protein sequence ID" value="KAJ5067522.1"/>
    <property type="molecule type" value="Genomic_DNA"/>
</dbReference>
<evidence type="ECO:0000256" key="1">
    <source>
        <dbReference type="SAM" id="Phobius"/>
    </source>
</evidence>
<dbReference type="PANTHER" id="PTHR31139:SF4">
    <property type="entry name" value="ECTOPIC P GRANULES PROTEIN 5 HOMOLOG"/>
    <property type="match status" value="1"/>
</dbReference>
<accession>A0A9Q0L701</accession>
<name>A0A9Q0L701_ANAIG</name>
<comment type="caution">
    <text evidence="2">The sequence shown here is derived from an EMBL/GenBank/DDBJ whole genome shotgun (WGS) entry which is preliminary data.</text>
</comment>
<dbReference type="AlphaFoldDB" id="A0A9Q0L701"/>
<keyword evidence="1" id="KW-1133">Transmembrane helix</keyword>
<reference evidence="2" key="1">
    <citation type="submission" date="2022-10" db="EMBL/GenBank/DDBJ databases">
        <title>Novel sulphate-reducing endosymbionts in the free-living metamonad Anaeramoeba.</title>
        <authorList>
            <person name="Jerlstrom-Hultqvist J."/>
            <person name="Cepicka I."/>
            <person name="Gallot-Lavallee L."/>
            <person name="Salas-Leiva D."/>
            <person name="Curtis B.A."/>
            <person name="Zahonova K."/>
            <person name="Pipaliya S."/>
            <person name="Dacks J."/>
            <person name="Roger A.J."/>
        </authorList>
    </citation>
    <scope>NUCLEOTIDE SEQUENCE</scope>
    <source>
        <strain evidence="2">BMAN</strain>
    </source>
</reference>
<organism evidence="2 3">
    <name type="scientific">Anaeramoeba ignava</name>
    <name type="common">Anaerobic marine amoeba</name>
    <dbReference type="NCBI Taxonomy" id="1746090"/>
    <lineage>
        <taxon>Eukaryota</taxon>
        <taxon>Metamonada</taxon>
        <taxon>Anaeramoebidae</taxon>
        <taxon>Anaeramoeba</taxon>
    </lineage>
</organism>
<keyword evidence="3" id="KW-1185">Reference proteome</keyword>
<evidence type="ECO:0000313" key="2">
    <source>
        <dbReference type="EMBL" id="KAJ5067522.1"/>
    </source>
</evidence>
<dbReference type="Proteomes" id="UP001149090">
    <property type="component" value="Unassembled WGS sequence"/>
</dbReference>
<feature type="transmembrane region" description="Helical" evidence="1">
    <location>
        <begin position="503"/>
        <end position="531"/>
    </location>
</feature>
<dbReference type="GO" id="GO:0097352">
    <property type="term" value="P:autophagosome maturation"/>
    <property type="evidence" value="ECO:0007669"/>
    <property type="project" value="TreeGrafter"/>
</dbReference>